<feature type="region of interest" description="Disordered" evidence="1">
    <location>
        <begin position="117"/>
        <end position="154"/>
    </location>
</feature>
<feature type="transmembrane region" description="Helical" evidence="2">
    <location>
        <begin position="373"/>
        <end position="394"/>
    </location>
</feature>
<dbReference type="EMBL" id="JASBNA010000002">
    <property type="protein sequence ID" value="KAK7694679.1"/>
    <property type="molecule type" value="Genomic_DNA"/>
</dbReference>
<dbReference type="PANTHER" id="PTHR37402:SF1">
    <property type="entry name" value="GRAM DOMAIN-CONTAINING PROTEIN 4"/>
    <property type="match status" value="1"/>
</dbReference>
<dbReference type="InterPro" id="IPR037847">
    <property type="entry name" value="GRAMDC4"/>
</dbReference>
<reference evidence="3 4" key="1">
    <citation type="submission" date="2022-09" db="EMBL/GenBank/DDBJ databases">
        <authorList>
            <person name="Palmer J.M."/>
        </authorList>
    </citation>
    <scope>NUCLEOTIDE SEQUENCE [LARGE SCALE GENOMIC DNA]</scope>
    <source>
        <strain evidence="3 4">DSM 7382</strain>
    </source>
</reference>
<evidence type="ECO:0000313" key="3">
    <source>
        <dbReference type="EMBL" id="KAK7694679.1"/>
    </source>
</evidence>
<name>A0AAW0GS80_9APHY</name>
<keyword evidence="2" id="KW-0472">Membrane</keyword>
<dbReference type="GO" id="GO:0006915">
    <property type="term" value="P:apoptotic process"/>
    <property type="evidence" value="ECO:0007669"/>
    <property type="project" value="InterPro"/>
</dbReference>
<proteinExistence type="predicted"/>
<feature type="compositionally biased region" description="Low complexity" evidence="1">
    <location>
        <begin position="14"/>
        <end position="27"/>
    </location>
</feature>
<gene>
    <name evidence="3" type="ORF">QCA50_001867</name>
</gene>
<evidence type="ECO:0008006" key="5">
    <source>
        <dbReference type="Google" id="ProtNLM"/>
    </source>
</evidence>
<keyword evidence="4" id="KW-1185">Reference proteome</keyword>
<keyword evidence="2" id="KW-1133">Transmembrane helix</keyword>
<feature type="transmembrane region" description="Helical" evidence="2">
    <location>
        <begin position="224"/>
        <end position="248"/>
    </location>
</feature>
<evidence type="ECO:0000256" key="2">
    <source>
        <dbReference type="SAM" id="Phobius"/>
    </source>
</evidence>
<evidence type="ECO:0000313" key="4">
    <source>
        <dbReference type="Proteomes" id="UP001385951"/>
    </source>
</evidence>
<comment type="caution">
    <text evidence="3">The sequence shown here is derived from an EMBL/GenBank/DDBJ whole genome shotgun (WGS) entry which is preliminary data.</text>
</comment>
<organism evidence="3 4">
    <name type="scientific">Cerrena zonata</name>
    <dbReference type="NCBI Taxonomy" id="2478898"/>
    <lineage>
        <taxon>Eukaryota</taxon>
        <taxon>Fungi</taxon>
        <taxon>Dikarya</taxon>
        <taxon>Basidiomycota</taxon>
        <taxon>Agaricomycotina</taxon>
        <taxon>Agaricomycetes</taxon>
        <taxon>Polyporales</taxon>
        <taxon>Cerrenaceae</taxon>
        <taxon>Cerrena</taxon>
    </lineage>
</organism>
<accession>A0AAW0GS80</accession>
<dbReference type="AlphaFoldDB" id="A0AAW0GS80"/>
<keyword evidence="2" id="KW-0812">Transmembrane</keyword>
<feature type="compositionally biased region" description="Low complexity" evidence="1">
    <location>
        <begin position="144"/>
        <end position="154"/>
    </location>
</feature>
<dbReference type="Proteomes" id="UP001385951">
    <property type="component" value="Unassembled WGS sequence"/>
</dbReference>
<sequence>MSHLAPPPVHPSRRVSSASPSRTSSPRSLPPALPPRYDDINRSTPQLPRSMPGSVEDLGAPLDAEDSMDVPPPPEDLRNEEELSEVELREMYDSEEIDRFLHIFQTYVSEVKAVGTSPSLREKDVESHESSPPRPEEVLDSMIGSQTGPSTSSTQHTLSEWCAQRLIVWLPTEQQHFPELSLKQVHMTVERTYLALLPTYLSLFGRVIRLATWKDYSTSLVCCLLYWFLWAHGLLFPAACICLLYSLLRRRFLPYPTLAELRRRRHEVNQAEQFGAALSKRLAMSSSFQVKDAWYLFKEFRKTRKEAHGKETVSPDPETVTIDIEQPEEDEDFDSVLSAEELTLIQLALFFFSQLSDFHERARNLFLWRRPQASLAFAILLFSCAIISAMPAVYISRLCGLAVGLVFWHLSPVIAALPPSDRMRIIPPSWPVPTDAEYAMELISQRVARGLEVRPRRGDTRRSSLILISRNLYLCRIPTTDRLIGRKWGSTQLVQGNMLVTSRKLSKVTTGKT</sequence>
<protein>
    <recommendedName>
        <fullName evidence="5">Phosphoribosyltransferase C-terminal domain-containing protein</fullName>
    </recommendedName>
</protein>
<dbReference type="PANTHER" id="PTHR37402">
    <property type="entry name" value="GRAM DOMAIN-CONTAINING PROTEIN 4"/>
    <property type="match status" value="1"/>
</dbReference>
<feature type="region of interest" description="Disordered" evidence="1">
    <location>
        <begin position="1"/>
        <end position="83"/>
    </location>
</feature>
<feature type="compositionally biased region" description="Basic and acidic residues" evidence="1">
    <location>
        <begin position="120"/>
        <end position="137"/>
    </location>
</feature>
<evidence type="ECO:0000256" key="1">
    <source>
        <dbReference type="SAM" id="MobiDB-lite"/>
    </source>
</evidence>
<feature type="compositionally biased region" description="Pro residues" evidence="1">
    <location>
        <begin position="1"/>
        <end position="10"/>
    </location>
</feature>